<evidence type="ECO:0000313" key="3">
    <source>
        <dbReference type="Proteomes" id="UP000623067"/>
    </source>
</evidence>
<comment type="caution">
    <text evidence="2">The sequence shown here is derived from an EMBL/GenBank/DDBJ whole genome shotgun (WGS) entry which is preliminary data.</text>
</comment>
<sequence length="147" mass="17152">MKPGGRIMGKGDHDEALEAFGRYLMQDPDYPDARSFLYARMEPGAIAECIYKDLGNHILFRWPKNSDLSFALLDYWEAQPGPERWAELEYVLRDGRFDVAYIYPDQIDPDEELFVRSQRALRRHFGDKPIGYPSLDDENDDSVRFDP</sequence>
<reference evidence="2" key="1">
    <citation type="journal article" date="2014" name="Int. J. Syst. Evol. Microbiol.">
        <title>Complete genome sequence of Corynebacterium casei LMG S-19264T (=DSM 44701T), isolated from a smear-ripened cheese.</title>
        <authorList>
            <consortium name="US DOE Joint Genome Institute (JGI-PGF)"/>
            <person name="Walter F."/>
            <person name="Albersmeier A."/>
            <person name="Kalinowski J."/>
            <person name="Ruckert C."/>
        </authorList>
    </citation>
    <scope>NUCLEOTIDE SEQUENCE</scope>
    <source>
        <strain evidence="2">CGMCC 1.15330</strain>
    </source>
</reference>
<dbReference type="EMBL" id="BMIH01000002">
    <property type="protein sequence ID" value="GGB28143.1"/>
    <property type="molecule type" value="Genomic_DNA"/>
</dbReference>
<gene>
    <name evidence="2" type="ORF">GCM10011380_17190</name>
</gene>
<protein>
    <recommendedName>
        <fullName evidence="4">Tetratricopeptide repeat protein</fullName>
    </recommendedName>
</protein>
<dbReference type="Proteomes" id="UP000623067">
    <property type="component" value="Unassembled WGS sequence"/>
</dbReference>
<evidence type="ECO:0000313" key="2">
    <source>
        <dbReference type="EMBL" id="GGB28143.1"/>
    </source>
</evidence>
<name>A0A916T472_9SPHN</name>
<keyword evidence="3" id="KW-1185">Reference proteome</keyword>
<feature type="region of interest" description="Disordered" evidence="1">
    <location>
        <begin position="126"/>
        <end position="147"/>
    </location>
</feature>
<proteinExistence type="predicted"/>
<accession>A0A916T472</accession>
<organism evidence="2 3">
    <name type="scientific">Sphingomonas metalli</name>
    <dbReference type="NCBI Taxonomy" id="1779358"/>
    <lineage>
        <taxon>Bacteria</taxon>
        <taxon>Pseudomonadati</taxon>
        <taxon>Pseudomonadota</taxon>
        <taxon>Alphaproteobacteria</taxon>
        <taxon>Sphingomonadales</taxon>
        <taxon>Sphingomonadaceae</taxon>
        <taxon>Sphingomonas</taxon>
    </lineage>
</organism>
<reference evidence="2" key="2">
    <citation type="submission" date="2020-09" db="EMBL/GenBank/DDBJ databases">
        <authorList>
            <person name="Sun Q."/>
            <person name="Zhou Y."/>
        </authorList>
    </citation>
    <scope>NUCLEOTIDE SEQUENCE</scope>
    <source>
        <strain evidence="2">CGMCC 1.15330</strain>
    </source>
</reference>
<evidence type="ECO:0000256" key="1">
    <source>
        <dbReference type="SAM" id="MobiDB-lite"/>
    </source>
</evidence>
<evidence type="ECO:0008006" key="4">
    <source>
        <dbReference type="Google" id="ProtNLM"/>
    </source>
</evidence>
<dbReference type="AlphaFoldDB" id="A0A916T472"/>